<accession>H0QY59</accession>
<sequence>MAQTASGPSLAPVTQSFDADQAGRFGDQLMALFVAAGSPTLAAVAAGAAKVAPSRPPVSVQRISDWRRSRHLPANFEALEPALTWLTLQAQMRSGATELPSLPQWRQWWQHTRTASPVPTQLIPAVELPDEPYAGLAPLTSEDRAVFFGRDEVLAELASLVDVAAADSDAPALVVVTGVSGAGKSSLLGAGLAALADDPSRHWNVYSMSAAELSEVYQPNDQQLNVVAVDQLEAVLVGADDADANNLVDSLVALATVPRTVVVLGIRADMYERCASLAPIARAWQRRSLIVPPMTDAQLEEVISKPARAAGLRVEKGLAATMIADLHASSTPSAPGESVTTRAGQLPLLAQVLSVMWTRRRGGVLTIAGYRAAGGVESAIADVAERAWADLSPRAQDVAGRLLLAMVHIDENAVVRVRTDGGMLASVTSDAALVTEVVETFAQARLITIGQGHVELIHDAVLTAWPRMVEVIDRVRSSAPLLQRVTSDAREWDDAGRDAALLYPPERYHRATELADDPMFGDLAEQFLTATGEHLESRQRRRRFALAAIVVLAVVSVVAAALAIMSNVALSTQRDDAQYAALLETIGRLSYTDPGLSAQLAVAAFHMRPNDKQAQLRVLQTQQLPLPATAPKRHTAAIYDLATKRSGSTTMVATASNDRTVRLWNSSDPREISSYPTALTGYQSFVTSVAFAPDTSMLATASGDGSVPVWDVADPAAPVRRGTLHAPEGAGATYIIRYSPDGRLLATTSDSGAVTLWDTRNAGAGDAPYRPLGVVNDHKRPVRSVAFSPTAPLLAVASDDATMSLIDISNPNAPLTITTIADGGEAGWHSVAISANGRYLAAGRDDGAIAVYDLADPRRPTLVGLRSEAHLAAVWSVGFSADGATMISASLDGTARRWDIDGAGSRTSPARLDTIGEPVRTGSGAIHTASYLSADVVLTAGAAGLLQAWSVPSSPIPAHSLPITRPAVSPDRKLLATGSADQSIDLWDTTDAHRPVRRATIARRVGTSGGYYVAFNRTGRILAVAFGGGRHIQLFDVADPARPRPLADLSVATRYTAPLVFSPARDVLVTGDTDVSLARWDVSDPARPVRLGGSLTGPTGFIQRAVYSPDGGQLSAASADGRVYQWSTSAADEVKASAPLDVHSRVVNDIAYAKSGGYLYTASDDETISVHNRQGRQVFVARVGNRVAALSVSDDGRTLAVGTDQGLELWDLHDPARLTRRGDDDPLSLTSMMTRYATFVGDQTIYTGGQSMLQWWNTDVLSSAKRVCDTTKGNVSPSQWQAAAPDIRYTRPCVAV</sequence>
<feature type="domain" description="Novel STAND NTPase 1" evidence="5">
    <location>
        <begin position="132"/>
        <end position="499"/>
    </location>
</feature>
<dbReference type="Pfam" id="PF20703">
    <property type="entry name" value="nSTAND1"/>
    <property type="match status" value="1"/>
</dbReference>
<evidence type="ECO:0000259" key="5">
    <source>
        <dbReference type="Pfam" id="PF20703"/>
    </source>
</evidence>
<keyword evidence="4" id="KW-0472">Membrane</keyword>
<dbReference type="PANTHER" id="PTHR19879:SF9">
    <property type="entry name" value="TRANSCRIPTION INITIATION FACTOR TFIID SUBUNIT 5"/>
    <property type="match status" value="1"/>
</dbReference>
<feature type="repeat" description="WD" evidence="3">
    <location>
        <begin position="631"/>
        <end position="674"/>
    </location>
</feature>
<dbReference type="PROSITE" id="PS50082">
    <property type="entry name" value="WD_REPEATS_2"/>
    <property type="match status" value="7"/>
</dbReference>
<organism evidence="6 7">
    <name type="scientific">Gordonia effusa NBRC 100432</name>
    <dbReference type="NCBI Taxonomy" id="1077974"/>
    <lineage>
        <taxon>Bacteria</taxon>
        <taxon>Bacillati</taxon>
        <taxon>Actinomycetota</taxon>
        <taxon>Actinomycetes</taxon>
        <taxon>Mycobacteriales</taxon>
        <taxon>Gordoniaceae</taxon>
        <taxon>Gordonia</taxon>
    </lineage>
</organism>
<comment type="caution">
    <text evidence="6">The sequence shown here is derived from an EMBL/GenBank/DDBJ whole genome shotgun (WGS) entry which is preliminary data.</text>
</comment>
<dbReference type="PRINTS" id="PR00320">
    <property type="entry name" value="GPROTEINBRPT"/>
</dbReference>
<dbReference type="CDD" id="cd00200">
    <property type="entry name" value="WD40"/>
    <property type="match status" value="1"/>
</dbReference>
<dbReference type="PROSITE" id="PS50294">
    <property type="entry name" value="WD_REPEATS_REGION"/>
    <property type="match status" value="3"/>
</dbReference>
<evidence type="ECO:0000256" key="2">
    <source>
        <dbReference type="ARBA" id="ARBA00022737"/>
    </source>
</evidence>
<evidence type="ECO:0000313" key="7">
    <source>
        <dbReference type="Proteomes" id="UP000035034"/>
    </source>
</evidence>
<feature type="transmembrane region" description="Helical" evidence="4">
    <location>
        <begin position="544"/>
        <end position="565"/>
    </location>
</feature>
<proteinExistence type="predicted"/>
<dbReference type="InterPro" id="IPR015943">
    <property type="entry name" value="WD40/YVTN_repeat-like_dom_sf"/>
</dbReference>
<gene>
    <name evidence="6" type="ORF">GOEFS_038_00270</name>
</gene>
<feature type="repeat" description="WD" evidence="3">
    <location>
        <begin position="956"/>
        <end position="988"/>
    </location>
</feature>
<dbReference type="Proteomes" id="UP000035034">
    <property type="component" value="Unassembled WGS sequence"/>
</dbReference>
<evidence type="ECO:0000256" key="4">
    <source>
        <dbReference type="SAM" id="Phobius"/>
    </source>
</evidence>
<name>H0QY59_9ACTN</name>
<protein>
    <submittedName>
        <fullName evidence="6">Putative WD-40 repeat protein</fullName>
    </submittedName>
</protein>
<dbReference type="PANTHER" id="PTHR19879">
    <property type="entry name" value="TRANSCRIPTION INITIATION FACTOR TFIID"/>
    <property type="match status" value="1"/>
</dbReference>
<dbReference type="eggNOG" id="COG2319">
    <property type="taxonomic scope" value="Bacteria"/>
</dbReference>
<dbReference type="EMBL" id="BAEH01000038">
    <property type="protein sequence ID" value="GAB17760.1"/>
    <property type="molecule type" value="Genomic_DNA"/>
</dbReference>
<evidence type="ECO:0000256" key="1">
    <source>
        <dbReference type="ARBA" id="ARBA00022574"/>
    </source>
</evidence>
<dbReference type="SMART" id="SM00320">
    <property type="entry name" value="WD40"/>
    <property type="match status" value="11"/>
</dbReference>
<feature type="repeat" description="WD" evidence="3">
    <location>
        <begin position="1095"/>
        <end position="1136"/>
    </location>
</feature>
<reference evidence="6 7" key="1">
    <citation type="submission" date="2011-12" db="EMBL/GenBank/DDBJ databases">
        <title>Whole genome shotgun sequence of Gordonia effusa NBRC 100432.</title>
        <authorList>
            <person name="Yoshida I."/>
            <person name="Takarada H."/>
            <person name="Hosoyama A."/>
            <person name="Tsuchikane K."/>
            <person name="Katsumata H."/>
            <person name="Yamazaki S."/>
            <person name="Fujita N."/>
        </authorList>
    </citation>
    <scope>NUCLEOTIDE SEQUENCE [LARGE SCALE GENOMIC DNA]</scope>
    <source>
        <strain evidence="6 7">NBRC 100432</strain>
    </source>
</reference>
<feature type="transmembrane region" description="Helical" evidence="4">
    <location>
        <begin position="29"/>
        <end position="52"/>
    </location>
</feature>
<dbReference type="SUPFAM" id="SSF101908">
    <property type="entry name" value="Putative isomerase YbhE"/>
    <property type="match status" value="1"/>
</dbReference>
<dbReference type="InterPro" id="IPR036322">
    <property type="entry name" value="WD40_repeat_dom_sf"/>
</dbReference>
<keyword evidence="4" id="KW-0812">Transmembrane</keyword>
<dbReference type="InterPro" id="IPR001680">
    <property type="entry name" value="WD40_rpt"/>
</dbReference>
<feature type="repeat" description="WD" evidence="3">
    <location>
        <begin position="679"/>
        <end position="712"/>
    </location>
</feature>
<keyword evidence="7" id="KW-1185">Reference proteome</keyword>
<dbReference type="STRING" id="1077974.GOEFS_038_00270"/>
<keyword evidence="1 3" id="KW-0853">WD repeat</keyword>
<dbReference type="InterPro" id="IPR049052">
    <property type="entry name" value="nSTAND1"/>
</dbReference>
<evidence type="ECO:0000256" key="3">
    <source>
        <dbReference type="PROSITE-ProRule" id="PRU00221"/>
    </source>
</evidence>
<feature type="repeat" description="WD" evidence="3">
    <location>
        <begin position="775"/>
        <end position="816"/>
    </location>
</feature>
<dbReference type="Pfam" id="PF00400">
    <property type="entry name" value="WD40"/>
    <property type="match status" value="9"/>
</dbReference>
<feature type="repeat" description="WD" evidence="3">
    <location>
        <begin position="867"/>
        <end position="908"/>
    </location>
</feature>
<keyword evidence="4" id="KW-1133">Transmembrane helix</keyword>
<dbReference type="SUPFAM" id="SSF50978">
    <property type="entry name" value="WD40 repeat-like"/>
    <property type="match status" value="1"/>
</dbReference>
<dbReference type="InterPro" id="IPR020472">
    <property type="entry name" value="WD40_PAC1"/>
</dbReference>
<feature type="repeat" description="WD" evidence="3">
    <location>
        <begin position="736"/>
        <end position="761"/>
    </location>
</feature>
<dbReference type="InterPro" id="IPR027417">
    <property type="entry name" value="P-loop_NTPase"/>
</dbReference>
<dbReference type="SUPFAM" id="SSF52540">
    <property type="entry name" value="P-loop containing nucleoside triphosphate hydrolases"/>
    <property type="match status" value="1"/>
</dbReference>
<keyword evidence="2" id="KW-0677">Repeat</keyword>
<evidence type="ECO:0000313" key="6">
    <source>
        <dbReference type="EMBL" id="GAB17760.1"/>
    </source>
</evidence>
<dbReference type="Gene3D" id="2.130.10.10">
    <property type="entry name" value="YVTN repeat-like/Quinoprotein amine dehydrogenase"/>
    <property type="match status" value="4"/>
</dbReference>